<proteinExistence type="predicted"/>
<keyword evidence="2" id="KW-1185">Reference proteome</keyword>
<protein>
    <submittedName>
        <fullName evidence="3">FBA_2 domain-containing protein</fullName>
    </submittedName>
</protein>
<dbReference type="Pfam" id="PF07735">
    <property type="entry name" value="FBA_2"/>
    <property type="match status" value="1"/>
</dbReference>
<name>A0A1I7UVX5_9PELO</name>
<dbReference type="InterPro" id="IPR012885">
    <property type="entry name" value="F-box_Sdz-33"/>
</dbReference>
<feature type="domain" description="Sdz-33 F-box" evidence="1">
    <location>
        <begin position="113"/>
        <end position="174"/>
    </location>
</feature>
<evidence type="ECO:0000259" key="1">
    <source>
        <dbReference type="Pfam" id="PF07735"/>
    </source>
</evidence>
<dbReference type="Proteomes" id="UP000095282">
    <property type="component" value="Unplaced"/>
</dbReference>
<reference evidence="3" key="1">
    <citation type="submission" date="2016-11" db="UniProtKB">
        <authorList>
            <consortium name="WormBaseParasite"/>
        </authorList>
    </citation>
    <scope>IDENTIFICATION</scope>
</reference>
<sequence length="235" mass="28330">MIRGHRVPIKIETDKNGEEHLETYWNDHGFGMRMVADYVCDLFRVNMFSIMLRDEHRTMFDWLRNRQSFVNLLILGGEPQISDEDYRYVITESNSYFLKLNAKASKIFRMKNFNKKFEAVTLLDCPWITIDNLMSMDVCRIDVLPGKLFTNEELNRFLKHWMKGASPRLKQLQLDLVDWNEEAFLADINVEETTPGERLYNFIFCEFLSEKYIFQFLRIKLHRHEHCTHCKRRWN</sequence>
<dbReference type="WBParaSite" id="Csp11.Scaffold630.g19883.t1">
    <property type="protein sequence ID" value="Csp11.Scaffold630.g19883.t1"/>
    <property type="gene ID" value="Csp11.Scaffold630.g19883"/>
</dbReference>
<evidence type="ECO:0000313" key="3">
    <source>
        <dbReference type="WBParaSite" id="Csp11.Scaffold630.g19883.t1"/>
    </source>
</evidence>
<dbReference type="AlphaFoldDB" id="A0A1I7UVX5"/>
<accession>A0A1I7UVX5</accession>
<organism evidence="2 3">
    <name type="scientific">Caenorhabditis tropicalis</name>
    <dbReference type="NCBI Taxonomy" id="1561998"/>
    <lineage>
        <taxon>Eukaryota</taxon>
        <taxon>Metazoa</taxon>
        <taxon>Ecdysozoa</taxon>
        <taxon>Nematoda</taxon>
        <taxon>Chromadorea</taxon>
        <taxon>Rhabditida</taxon>
        <taxon>Rhabditina</taxon>
        <taxon>Rhabditomorpha</taxon>
        <taxon>Rhabditoidea</taxon>
        <taxon>Rhabditidae</taxon>
        <taxon>Peloderinae</taxon>
        <taxon>Caenorhabditis</taxon>
    </lineage>
</organism>
<dbReference type="PANTHER" id="PTHR21503:SF8">
    <property type="entry name" value="F-BOX ASSOCIATED DOMAIN-CONTAINING PROTEIN-RELATED"/>
    <property type="match status" value="1"/>
</dbReference>
<dbReference type="PANTHER" id="PTHR21503">
    <property type="entry name" value="F-BOX-CONTAINING HYPOTHETICAL PROTEIN C.ELEGANS"/>
    <property type="match status" value="1"/>
</dbReference>
<evidence type="ECO:0000313" key="2">
    <source>
        <dbReference type="Proteomes" id="UP000095282"/>
    </source>
</evidence>